<dbReference type="InterPro" id="IPR010930">
    <property type="entry name" value="Flg_bb/hook_C_dom"/>
</dbReference>
<dbReference type="InterPro" id="IPR053927">
    <property type="entry name" value="FlgK_helical"/>
</dbReference>
<accession>A0ABT0DKU9</accession>
<protein>
    <recommendedName>
        <fullName evidence="4">Flagellar hook-associated protein 1</fullName>
    </recommendedName>
</protein>
<dbReference type="Pfam" id="PF22638">
    <property type="entry name" value="FlgK_D1"/>
    <property type="match status" value="1"/>
</dbReference>
<keyword evidence="5" id="KW-0964">Secreted</keyword>
<dbReference type="PANTHER" id="PTHR30033:SF1">
    <property type="entry name" value="FLAGELLAR HOOK-ASSOCIATED PROTEIN 1"/>
    <property type="match status" value="1"/>
</dbReference>
<dbReference type="SUPFAM" id="SSF64518">
    <property type="entry name" value="Phase 1 flagellin"/>
    <property type="match status" value="1"/>
</dbReference>
<keyword evidence="9" id="KW-0282">Flagellum</keyword>
<feature type="domain" description="Flagellar hook-associated protein FlgK helical" evidence="8">
    <location>
        <begin position="97"/>
        <end position="315"/>
    </location>
</feature>
<keyword evidence="9" id="KW-0966">Cell projection</keyword>
<evidence type="ECO:0000259" key="7">
    <source>
        <dbReference type="Pfam" id="PF06429"/>
    </source>
</evidence>
<sequence length="484" mass="48862">MSLSLALNTARSSLSATSTQIDATARNIANAGQAGASRKIAVTTTVASGGAYVVSVSRATDSALYARMIGATSNAAGSQALLDGLDRLKEGVGDPTGDNSLTARLGALGDALGQFANAPDDPALGARTVTAAQDTARALNTAAAAVHAVRTDADAAMARSVARVNDLLQRFGVENDAVVKGTASGADVTDAQDRRDSVLASLAEEMGVTAVGRGNGDMVLYTDGGATLFETRPRAVSFQTTPVLTAGMAGKAVMVDGVSVTGTDAAMPLRTGRIAGLAELRDTTAPTFETQLDGIARGLVDAFAESDASGAGLSPMAGMFTAGSADLPAGATGLAARLAVNPAVDPAQGGTPTLLRDGGINGAAYQVNTGGAASFGDRLQQQSDALAAVRDFDASSRIPSRSSVADFATASTGWLEGQRQAVAATADSEKALLSHASDALSNATGINMDDEYARQLDLERSYQASSKLIGVINSLYDALLQAVR</sequence>
<evidence type="ECO:0000256" key="3">
    <source>
        <dbReference type="ARBA" id="ARBA00009677"/>
    </source>
</evidence>
<keyword evidence="9" id="KW-0969">Cilium</keyword>
<evidence type="ECO:0000256" key="1">
    <source>
        <dbReference type="ARBA" id="ARBA00004365"/>
    </source>
</evidence>
<keyword evidence="10" id="KW-1185">Reference proteome</keyword>
<reference evidence="10" key="2">
    <citation type="submission" date="2023-07" db="EMBL/GenBank/DDBJ databases">
        <title>Ancylobacter moscoviensis sp. nov., facultatively methylotrophic bacteria from activated sludge and the reclassification of Starkeya novella (Starkey 1934) Kelly et al. 2000 as Ancylobacter novellus comb. nov., Starkeya koreensis Im et al. 2006 as Ancylobacter koreensis comb.nov., Angulomicrobium tetraedrale Vasil'eva et al. 1986 as Ancylobacter tetraedralis comb. nov., Angulomicrobium amanitiforme Fritz et al. 2004 as Ancylobacter amanitiformis comb. nov. and Methylorhabdus multivorans Doronina et al. 1996 as Ancylobacter multivorans comb. nov. and emended description of the genus Ancylobacter.</title>
        <authorList>
            <person name="Doronina N."/>
            <person name="Chemodurova A."/>
            <person name="Grouzdev D."/>
            <person name="Koziaeva V."/>
            <person name="Shi W."/>
            <person name="Wu L."/>
            <person name="Kaparullina E."/>
        </authorList>
    </citation>
    <scope>NUCLEOTIDE SEQUENCE [LARGE SCALE GENOMIC DNA]</scope>
    <source>
        <strain evidence="10">Jip08</strain>
    </source>
</reference>
<evidence type="ECO:0000259" key="8">
    <source>
        <dbReference type="Pfam" id="PF22638"/>
    </source>
</evidence>
<evidence type="ECO:0000256" key="4">
    <source>
        <dbReference type="ARBA" id="ARBA00016244"/>
    </source>
</evidence>
<dbReference type="EMBL" id="JALKCG010000002">
    <property type="protein sequence ID" value="MCK0207922.1"/>
    <property type="molecule type" value="Genomic_DNA"/>
</dbReference>
<dbReference type="PANTHER" id="PTHR30033">
    <property type="entry name" value="FLAGELLAR HOOK-ASSOCIATED PROTEIN 1"/>
    <property type="match status" value="1"/>
</dbReference>
<evidence type="ECO:0000313" key="10">
    <source>
        <dbReference type="Proteomes" id="UP001202867"/>
    </source>
</evidence>
<gene>
    <name evidence="9" type="primary">flgK</name>
    <name evidence="9" type="ORF">MWN33_07730</name>
</gene>
<evidence type="ECO:0000256" key="6">
    <source>
        <dbReference type="ARBA" id="ARBA00023143"/>
    </source>
</evidence>
<dbReference type="NCBIfam" id="TIGR02492">
    <property type="entry name" value="flgK_ends"/>
    <property type="match status" value="1"/>
</dbReference>
<comment type="similarity">
    <text evidence="3">Belongs to the flagella basal body rod proteins family.</text>
</comment>
<keyword evidence="6" id="KW-0975">Bacterial flagellum</keyword>
<organism evidence="9 10">
    <name type="scientific">Ancylobacter koreensis</name>
    <dbReference type="NCBI Taxonomy" id="266121"/>
    <lineage>
        <taxon>Bacteria</taxon>
        <taxon>Pseudomonadati</taxon>
        <taxon>Pseudomonadota</taxon>
        <taxon>Alphaproteobacteria</taxon>
        <taxon>Hyphomicrobiales</taxon>
        <taxon>Xanthobacteraceae</taxon>
        <taxon>Ancylobacter</taxon>
    </lineage>
</organism>
<comment type="subcellular location">
    <subcellularLocation>
        <location evidence="1">Bacterial flagellum</location>
    </subcellularLocation>
    <subcellularLocation>
        <location evidence="2">Secreted</location>
    </subcellularLocation>
</comment>
<evidence type="ECO:0000313" key="9">
    <source>
        <dbReference type="EMBL" id="MCK0207922.1"/>
    </source>
</evidence>
<proteinExistence type="inferred from homology"/>
<dbReference type="RefSeq" id="WP_247199918.1">
    <property type="nucleotide sequence ID" value="NZ_JALKCG010000002.1"/>
</dbReference>
<comment type="caution">
    <text evidence="9">The sequence shown here is derived from an EMBL/GenBank/DDBJ whole genome shotgun (WGS) entry which is preliminary data.</text>
</comment>
<feature type="domain" description="Flagellar basal-body/hook protein C-terminal" evidence="7">
    <location>
        <begin position="443"/>
        <end position="481"/>
    </location>
</feature>
<name>A0ABT0DKU9_9HYPH</name>
<dbReference type="Pfam" id="PF06429">
    <property type="entry name" value="Flg_bbr_C"/>
    <property type="match status" value="1"/>
</dbReference>
<evidence type="ECO:0000256" key="2">
    <source>
        <dbReference type="ARBA" id="ARBA00004613"/>
    </source>
</evidence>
<dbReference type="InterPro" id="IPR002371">
    <property type="entry name" value="FlgK"/>
</dbReference>
<reference evidence="9 10" key="1">
    <citation type="submission" date="2022-04" db="EMBL/GenBank/DDBJ databases">
        <authorList>
            <person name="Grouzdev D.S."/>
            <person name="Pantiukh K.S."/>
            <person name="Krutkina M.S."/>
        </authorList>
    </citation>
    <scope>NUCLEOTIDE SEQUENCE [LARGE SCALE GENOMIC DNA]</scope>
    <source>
        <strain evidence="9 10">Jip08</strain>
    </source>
</reference>
<evidence type="ECO:0000256" key="5">
    <source>
        <dbReference type="ARBA" id="ARBA00022525"/>
    </source>
</evidence>
<dbReference type="Proteomes" id="UP001202867">
    <property type="component" value="Unassembled WGS sequence"/>
</dbReference>